<protein>
    <submittedName>
        <fullName evidence="2">Ribonuclease E inhibitor B</fullName>
    </submittedName>
</protein>
<reference evidence="2 3" key="1">
    <citation type="journal article" date="2016" name="Int. J. Syst. Evol. Microbiol.">
        <title>Paraphotobacterium marinum gen. nov., sp. nov., a member of the family Vibrionaceae, isolated from surface seawater.</title>
        <authorList>
            <person name="Huang Z."/>
            <person name="Dong C."/>
            <person name="Shao Z."/>
        </authorList>
    </citation>
    <scope>NUCLEOTIDE SEQUENCE [LARGE SCALE GENOMIC DNA]</scope>
    <source>
        <strain evidence="2 3">NSCS20N07D</strain>
    </source>
</reference>
<sequence length="122" mass="14445">MENLKFFQDETKLIIQNLLEDGSNPSAIYTIEYHFSSQNFNDLVAIAENLFKEGYEVLEIEELNDESSHQKIFAFDLIIESELKESIINKHVVYFHEMCKAKNIEFDGWGTYFEDIQEDEEY</sequence>
<dbReference type="Pfam" id="PF06877">
    <property type="entry name" value="RraB"/>
    <property type="match status" value="1"/>
</dbReference>
<dbReference type="InterPro" id="IPR036701">
    <property type="entry name" value="RraB-like_sf"/>
</dbReference>
<dbReference type="AlphaFoldDB" id="A0A220VEG7"/>
<dbReference type="EMBL" id="CP022355">
    <property type="protein sequence ID" value="ASK78323.1"/>
    <property type="molecule type" value="Genomic_DNA"/>
</dbReference>
<dbReference type="RefSeq" id="WP_089073231.1">
    <property type="nucleotide sequence ID" value="NZ_CBCSAM010000011.1"/>
</dbReference>
<evidence type="ECO:0000313" key="2">
    <source>
        <dbReference type="EMBL" id="ASK78323.1"/>
    </source>
</evidence>
<keyword evidence="3" id="KW-1185">Reference proteome</keyword>
<feature type="domain" description="Regulator of ribonuclease activity B" evidence="1">
    <location>
        <begin position="8"/>
        <end position="111"/>
    </location>
</feature>
<gene>
    <name evidence="2" type="ORF">CF386_04480</name>
</gene>
<dbReference type="SUPFAM" id="SSF89946">
    <property type="entry name" value="Hypothetical protein VC0424"/>
    <property type="match status" value="1"/>
</dbReference>
<name>A0A220VEG7_9GAMM</name>
<dbReference type="InterPro" id="IPR009671">
    <property type="entry name" value="RraB_dom"/>
</dbReference>
<dbReference type="Gene3D" id="3.30.70.970">
    <property type="entry name" value="RraB-like"/>
    <property type="match status" value="1"/>
</dbReference>
<organism evidence="2 3">
    <name type="scientific">Paraphotobacterium marinum</name>
    <dbReference type="NCBI Taxonomy" id="1755811"/>
    <lineage>
        <taxon>Bacteria</taxon>
        <taxon>Pseudomonadati</taxon>
        <taxon>Pseudomonadota</taxon>
        <taxon>Gammaproteobacteria</taxon>
        <taxon>Vibrionales</taxon>
        <taxon>Vibrionaceae</taxon>
        <taxon>Paraphotobacterium</taxon>
    </lineage>
</organism>
<dbReference type="OrthoDB" id="7065464at2"/>
<evidence type="ECO:0000259" key="1">
    <source>
        <dbReference type="Pfam" id="PF06877"/>
    </source>
</evidence>
<dbReference type="Proteomes" id="UP000242175">
    <property type="component" value="Chromosome large"/>
</dbReference>
<dbReference type="KEGG" id="pmai:CF386_04480"/>
<evidence type="ECO:0000313" key="3">
    <source>
        <dbReference type="Proteomes" id="UP000242175"/>
    </source>
</evidence>
<dbReference type="NCBIfam" id="NF008393">
    <property type="entry name" value="PRK11191.1"/>
    <property type="match status" value="1"/>
</dbReference>
<accession>A0A220VEG7</accession>
<proteinExistence type="predicted"/>